<evidence type="ECO:0008006" key="4">
    <source>
        <dbReference type="Google" id="ProtNLM"/>
    </source>
</evidence>
<dbReference type="Proteomes" id="UP000823912">
    <property type="component" value="Unassembled WGS sequence"/>
</dbReference>
<reference evidence="2" key="2">
    <citation type="journal article" date="2021" name="PeerJ">
        <title>Extensive microbial diversity within the chicken gut microbiome revealed by metagenomics and culture.</title>
        <authorList>
            <person name="Gilroy R."/>
            <person name="Ravi A."/>
            <person name="Getino M."/>
            <person name="Pursley I."/>
            <person name="Horton D.L."/>
            <person name="Alikhan N.F."/>
            <person name="Baker D."/>
            <person name="Gharbi K."/>
            <person name="Hall N."/>
            <person name="Watson M."/>
            <person name="Adriaenssens E.M."/>
            <person name="Foster-Nyarko E."/>
            <person name="Jarju S."/>
            <person name="Secka A."/>
            <person name="Antonio M."/>
            <person name="Oren A."/>
            <person name="Chaudhuri R.R."/>
            <person name="La Ragione R."/>
            <person name="Hildebrand F."/>
            <person name="Pallen M.J."/>
        </authorList>
    </citation>
    <scope>NUCLEOTIDE SEQUENCE</scope>
    <source>
        <strain evidence="2">ChiSjej5B23-6657</strain>
    </source>
</reference>
<evidence type="ECO:0000313" key="2">
    <source>
        <dbReference type="EMBL" id="HIR71273.1"/>
    </source>
</evidence>
<organism evidence="2 3">
    <name type="scientific">Candidatus Pullilachnospira gallistercoris</name>
    <dbReference type="NCBI Taxonomy" id="2840911"/>
    <lineage>
        <taxon>Bacteria</taxon>
        <taxon>Bacillati</taxon>
        <taxon>Bacillota</taxon>
        <taxon>Clostridia</taxon>
        <taxon>Lachnospirales</taxon>
        <taxon>Lachnospiraceae</taxon>
        <taxon>Lachnospiraceae incertae sedis</taxon>
        <taxon>Candidatus Pullilachnospira</taxon>
    </lineage>
</organism>
<feature type="transmembrane region" description="Helical" evidence="1">
    <location>
        <begin position="12"/>
        <end position="35"/>
    </location>
</feature>
<dbReference type="AlphaFoldDB" id="A0A9D1EAL7"/>
<comment type="caution">
    <text evidence="2">The sequence shown here is derived from an EMBL/GenBank/DDBJ whole genome shotgun (WGS) entry which is preliminary data.</text>
</comment>
<protein>
    <recommendedName>
        <fullName evidence="4">ATP synthase subunit I</fullName>
    </recommendedName>
</protein>
<dbReference type="EMBL" id="DVHM01000133">
    <property type="protein sequence ID" value="HIR71273.1"/>
    <property type="molecule type" value="Genomic_DNA"/>
</dbReference>
<accession>A0A9D1EAL7</accession>
<gene>
    <name evidence="2" type="ORF">IAA55_08330</name>
</gene>
<proteinExistence type="predicted"/>
<keyword evidence="1" id="KW-0812">Transmembrane</keyword>
<evidence type="ECO:0000313" key="3">
    <source>
        <dbReference type="Proteomes" id="UP000823912"/>
    </source>
</evidence>
<sequence>MRKLRQINDALPGLTGGIFLYGALLQIVASALGSGRLYDAVGLWAGIGCAVYMGIHMAVTLRRFLGEDSGTRGGRGRFPAGVVLRYAVVLGVFALLLVFRLGNPVLAFFGVMGLKVSAYLQPFWHRLSPGDKCAKEQEKER</sequence>
<evidence type="ECO:0000256" key="1">
    <source>
        <dbReference type="SAM" id="Phobius"/>
    </source>
</evidence>
<feature type="transmembrane region" description="Helical" evidence="1">
    <location>
        <begin position="82"/>
        <end position="99"/>
    </location>
</feature>
<keyword evidence="1" id="KW-0472">Membrane</keyword>
<name>A0A9D1EAL7_9FIRM</name>
<feature type="transmembrane region" description="Helical" evidence="1">
    <location>
        <begin position="41"/>
        <end position="61"/>
    </location>
</feature>
<reference evidence="2" key="1">
    <citation type="submission" date="2020-10" db="EMBL/GenBank/DDBJ databases">
        <authorList>
            <person name="Gilroy R."/>
        </authorList>
    </citation>
    <scope>NUCLEOTIDE SEQUENCE</scope>
    <source>
        <strain evidence="2">ChiSjej5B23-6657</strain>
    </source>
</reference>
<keyword evidence="1" id="KW-1133">Transmembrane helix</keyword>